<dbReference type="PROSITE" id="PS00107">
    <property type="entry name" value="PROTEIN_KINASE_ATP"/>
    <property type="match status" value="1"/>
</dbReference>
<organism evidence="3 4">
    <name type="scientific">Crepidotus variabilis</name>
    <dbReference type="NCBI Taxonomy" id="179855"/>
    <lineage>
        <taxon>Eukaryota</taxon>
        <taxon>Fungi</taxon>
        <taxon>Dikarya</taxon>
        <taxon>Basidiomycota</taxon>
        <taxon>Agaricomycotina</taxon>
        <taxon>Agaricomycetes</taxon>
        <taxon>Agaricomycetidae</taxon>
        <taxon>Agaricales</taxon>
        <taxon>Agaricineae</taxon>
        <taxon>Crepidotaceae</taxon>
        <taxon>Crepidotus</taxon>
    </lineage>
</organism>
<feature type="binding site" evidence="1">
    <location>
        <position position="299"/>
    </location>
    <ligand>
        <name>ATP</name>
        <dbReference type="ChEBI" id="CHEBI:30616"/>
    </ligand>
</feature>
<name>A0A9P6EHA2_9AGAR</name>
<dbReference type="AlphaFoldDB" id="A0A9P6EHA2"/>
<accession>A0A9P6EHA2</accession>
<keyword evidence="1" id="KW-0547">Nucleotide-binding</keyword>
<proteinExistence type="predicted"/>
<dbReference type="InterPro" id="IPR017441">
    <property type="entry name" value="Protein_kinase_ATP_BS"/>
</dbReference>
<evidence type="ECO:0000313" key="4">
    <source>
        <dbReference type="Proteomes" id="UP000807306"/>
    </source>
</evidence>
<gene>
    <name evidence="3" type="ORF">CPB83DRAFT_295730</name>
</gene>
<dbReference type="OrthoDB" id="427969at2759"/>
<sequence>MRDDNLAQKLCLTFEITFRDIHLSQHSKIECSDFDIGFEGQAAGGSNDLRDAGPTEWQHKNNHRNAITTSHERIGRATPTTCCLLPGLSLLSRSLLMVEFCLGSRQIEWLFLICQNSWIIFRPVNNNDHPFLVYSPLIELKNLSEPPLNRAFLGAIFAGVNGVDVEPSVFQVGIKLKAVEEVGSIGSELVRGTETGQLIQGDIISSSTSDPSHETSSSKESTGSDPTSEQHITASPSEWKPEHQTWIHLRSMQNKELLLPQCIEGSNRRLFPTRFLGSGSTGNVRECRFDNSQELFAIKVVEELKKADKKKENRIAPRCYGFYTSEGMYVLIVDKCDITSRHWKDLDVDEQ</sequence>
<dbReference type="Proteomes" id="UP000807306">
    <property type="component" value="Unassembled WGS sequence"/>
</dbReference>
<comment type="caution">
    <text evidence="3">The sequence shown here is derived from an EMBL/GenBank/DDBJ whole genome shotgun (WGS) entry which is preliminary data.</text>
</comment>
<protein>
    <submittedName>
        <fullName evidence="3">Uncharacterized protein</fullName>
    </submittedName>
</protein>
<dbReference type="SUPFAM" id="SSF56112">
    <property type="entry name" value="Protein kinase-like (PK-like)"/>
    <property type="match status" value="1"/>
</dbReference>
<dbReference type="InterPro" id="IPR011009">
    <property type="entry name" value="Kinase-like_dom_sf"/>
</dbReference>
<reference evidence="3" key="1">
    <citation type="submission" date="2020-11" db="EMBL/GenBank/DDBJ databases">
        <authorList>
            <consortium name="DOE Joint Genome Institute"/>
            <person name="Ahrendt S."/>
            <person name="Riley R."/>
            <person name="Andreopoulos W."/>
            <person name="Labutti K."/>
            <person name="Pangilinan J."/>
            <person name="Ruiz-Duenas F.J."/>
            <person name="Barrasa J.M."/>
            <person name="Sanchez-Garcia M."/>
            <person name="Camarero S."/>
            <person name="Miyauchi S."/>
            <person name="Serrano A."/>
            <person name="Linde D."/>
            <person name="Babiker R."/>
            <person name="Drula E."/>
            <person name="Ayuso-Fernandez I."/>
            <person name="Pacheco R."/>
            <person name="Padilla G."/>
            <person name="Ferreira P."/>
            <person name="Barriuso J."/>
            <person name="Kellner H."/>
            <person name="Castanera R."/>
            <person name="Alfaro M."/>
            <person name="Ramirez L."/>
            <person name="Pisabarro A.G."/>
            <person name="Kuo A."/>
            <person name="Tritt A."/>
            <person name="Lipzen A."/>
            <person name="He G."/>
            <person name="Yan M."/>
            <person name="Ng V."/>
            <person name="Cullen D."/>
            <person name="Martin F."/>
            <person name="Rosso M.-N."/>
            <person name="Henrissat B."/>
            <person name="Hibbett D."/>
            <person name="Martinez A.T."/>
            <person name="Grigoriev I.V."/>
        </authorList>
    </citation>
    <scope>NUCLEOTIDE SEQUENCE</scope>
    <source>
        <strain evidence="3">CBS 506.95</strain>
    </source>
</reference>
<keyword evidence="4" id="KW-1185">Reference proteome</keyword>
<feature type="compositionally biased region" description="Low complexity" evidence="2">
    <location>
        <begin position="218"/>
        <end position="227"/>
    </location>
</feature>
<evidence type="ECO:0000256" key="1">
    <source>
        <dbReference type="PROSITE-ProRule" id="PRU10141"/>
    </source>
</evidence>
<dbReference type="EMBL" id="MU157849">
    <property type="protein sequence ID" value="KAF9529020.1"/>
    <property type="molecule type" value="Genomic_DNA"/>
</dbReference>
<evidence type="ECO:0000256" key="2">
    <source>
        <dbReference type="SAM" id="MobiDB-lite"/>
    </source>
</evidence>
<feature type="region of interest" description="Disordered" evidence="2">
    <location>
        <begin position="201"/>
        <end position="240"/>
    </location>
</feature>
<dbReference type="GO" id="GO:0005524">
    <property type="term" value="F:ATP binding"/>
    <property type="evidence" value="ECO:0007669"/>
    <property type="project" value="UniProtKB-UniRule"/>
</dbReference>
<evidence type="ECO:0000313" key="3">
    <source>
        <dbReference type="EMBL" id="KAF9529020.1"/>
    </source>
</evidence>
<keyword evidence="1" id="KW-0067">ATP-binding</keyword>